<dbReference type="EMBL" id="JACIJO010000003">
    <property type="protein sequence ID" value="MBB6327998.1"/>
    <property type="molecule type" value="Genomic_DNA"/>
</dbReference>
<dbReference type="InterPro" id="IPR035234">
    <property type="entry name" value="IgGFc-bd_N"/>
</dbReference>
<reference evidence="2 3" key="1">
    <citation type="submission" date="2020-08" db="EMBL/GenBank/DDBJ databases">
        <title>Genomic Encyclopedia of Type Strains, Phase IV (KMG-IV): sequencing the most valuable type-strain genomes for metagenomic binning, comparative biology and taxonomic classification.</title>
        <authorList>
            <person name="Goeker M."/>
        </authorList>
    </citation>
    <scope>NUCLEOTIDE SEQUENCE [LARGE SCALE GENOMIC DNA]</scope>
    <source>
        <strain evidence="2 3">DSM 102044</strain>
    </source>
</reference>
<keyword evidence="3" id="KW-1185">Reference proteome</keyword>
<dbReference type="Pfam" id="PF19408">
    <property type="entry name" value="PKD_6"/>
    <property type="match status" value="1"/>
</dbReference>
<protein>
    <submittedName>
        <fullName evidence="2">Gliding motility-associated-like protein</fullName>
    </submittedName>
</protein>
<dbReference type="InterPro" id="IPR035986">
    <property type="entry name" value="PKD_dom_sf"/>
</dbReference>
<dbReference type="AlphaFoldDB" id="A0A841MZD0"/>
<dbReference type="RefSeq" id="WP_184496731.1">
    <property type="nucleotide sequence ID" value="NZ_JACIJO010000003.1"/>
</dbReference>
<comment type="caution">
    <text evidence="2">The sequence shown here is derived from an EMBL/GenBank/DDBJ whole genome shotgun (WGS) entry which is preliminary data.</text>
</comment>
<feature type="domain" description="PKD" evidence="1">
    <location>
        <begin position="473"/>
        <end position="532"/>
    </location>
</feature>
<evidence type="ECO:0000313" key="3">
    <source>
        <dbReference type="Proteomes" id="UP000588604"/>
    </source>
</evidence>
<dbReference type="PANTHER" id="PTHR46534">
    <property type="entry name" value="IGGFC_BINDING DOMAIN-CONTAINING PROTEIN"/>
    <property type="match status" value="1"/>
</dbReference>
<evidence type="ECO:0000259" key="1">
    <source>
        <dbReference type="PROSITE" id="PS50093"/>
    </source>
</evidence>
<dbReference type="CDD" id="cd00146">
    <property type="entry name" value="PKD"/>
    <property type="match status" value="1"/>
</dbReference>
<dbReference type="Pfam" id="PF17517">
    <property type="entry name" value="IgGFc_binding"/>
    <property type="match status" value="1"/>
</dbReference>
<dbReference type="Proteomes" id="UP000588604">
    <property type="component" value="Unassembled WGS sequence"/>
</dbReference>
<dbReference type="InterPro" id="IPR000601">
    <property type="entry name" value="PKD_dom"/>
</dbReference>
<dbReference type="PROSITE" id="PS50093">
    <property type="entry name" value="PKD"/>
    <property type="match status" value="1"/>
</dbReference>
<name>A0A841MZD0_9BACT</name>
<dbReference type="Gene3D" id="2.60.40.740">
    <property type="match status" value="1"/>
</dbReference>
<dbReference type="SUPFAM" id="SSF49299">
    <property type="entry name" value="PKD domain"/>
    <property type="match status" value="1"/>
</dbReference>
<sequence>MLTLFFVSFHSFAQLSTIGKEFYVGFMENYRRDNQPDVAVIIISANEDSEGFIQAGNINIPFSIQAGEQFVHEFGGEFIHRTSGEKEKKSIYINSSGEIAVHAFNHRQRSGDGTVILPINSLGKDYYVTAHADVFGAGQDPGGNNNFESTLLVVAVEDNTQLEIIASSGTVHTVPANAPMNITLNAGESYQVKAIGDLTGSRVRVLNGTDGDCKNVAVFGGNKLTSVGDCGTTGDHLFQQTYPIKAWGKSYIHVPLADRSSGEIVKVLAYENGTDVRVNGNSVGTLNAGKFLKLEFGTDEVVSIETSKPTAVTGLAKSQACNAKSTAYTALGDPAMITYSANEQRLKSLVFSSAPETEIERHFVNLIVPSGFADQTILNGQNVGLNFKPVPGNSGFEYAQIEVQGGVNSVSNPEGFIGYAYGSGFIESYGYAMGASLENVQFETETTYEFEVEGEKVACYNKEGVWKIIPDVPKFTSFTWDFGDETDLQEGQEVAHTFTDEGIFEVLVIASTGDGSCDSEEEFTFEVEVKKIEGELIGPSAVCPNEDEVTYTFTKTKNFEKVIWEVENGTELVSTDSTITIKWDQPTSNGFVRAIPLAENGCDGEIQEIQVIISDNYEPDLPLGPDGICGIQSMGLDYEVPFPSERNQYNWVVTGGSISQGQGTEKVSVVWDFDASERSIFYESTSKDNALCSGSSEILEVAIFSEFKLELMDKLSPACPSETNGIIKIEPSGGSGWYEVKWSHDPNLESYSAFGLSSGTYEVTVVDLSGCGEETLSISLDDLDPIEVVGTIISEDVSCSDQTDGSYRVKVVGGTAPYEVEGMDSKWDGEFLQVSGVAKGVFSHSIVDSRGCSLIYEGEIKGPDPLELSFIEENPGCPGGADGVLEVKVQGGTGPYSIVWENGLTGSKISGLSSGEFSVSVTDANGCEVSGVGKVSESKPQVRMPTGFNPVRSNYEPITNCSITYQLFIWDRWGQLIYSGSEGWNGQFRGGSLPTGTYTYKIDYEYPLEGNVGRDSKTGTFTLVQ</sequence>
<dbReference type="InterPro" id="IPR025667">
    <property type="entry name" value="SprB_repeat"/>
</dbReference>
<gene>
    <name evidence="2" type="ORF">FHS59_003641</name>
</gene>
<dbReference type="InterPro" id="IPR045829">
    <property type="entry name" value="PKD_6"/>
</dbReference>
<accession>A0A841MZD0</accession>
<dbReference type="Pfam" id="PF13573">
    <property type="entry name" value="SprB"/>
    <property type="match status" value="2"/>
</dbReference>
<evidence type="ECO:0000313" key="2">
    <source>
        <dbReference type="EMBL" id="MBB6327998.1"/>
    </source>
</evidence>
<dbReference type="Gene3D" id="2.60.40.10">
    <property type="entry name" value="Immunoglobulins"/>
    <property type="match status" value="1"/>
</dbReference>
<proteinExistence type="predicted"/>
<organism evidence="2 3">
    <name type="scientific">Algoriphagus iocasae</name>
    <dbReference type="NCBI Taxonomy" id="1836499"/>
    <lineage>
        <taxon>Bacteria</taxon>
        <taxon>Pseudomonadati</taxon>
        <taxon>Bacteroidota</taxon>
        <taxon>Cytophagia</taxon>
        <taxon>Cytophagales</taxon>
        <taxon>Cyclobacteriaceae</taxon>
        <taxon>Algoriphagus</taxon>
    </lineage>
</organism>
<dbReference type="InterPro" id="IPR013783">
    <property type="entry name" value="Ig-like_fold"/>
</dbReference>
<dbReference type="PANTHER" id="PTHR46534:SF1">
    <property type="entry name" value="IGGFC-BINDING PROTEIN N-TERMINAL DOMAIN-CONTAINING PROTEIN"/>
    <property type="match status" value="1"/>
</dbReference>
<dbReference type="Pfam" id="PF18911">
    <property type="entry name" value="PKD_4"/>
    <property type="match status" value="1"/>
</dbReference>